<dbReference type="AlphaFoldDB" id="A0AAR5PLB3"/>
<feature type="compositionally biased region" description="Low complexity" evidence="1">
    <location>
        <begin position="25"/>
        <end position="42"/>
    </location>
</feature>
<reference evidence="3" key="1">
    <citation type="journal article" date="2013" name="Genome Biol.">
        <title>Draft genome of the mountain pine beetle, Dendroctonus ponderosae Hopkins, a major forest pest.</title>
        <authorList>
            <person name="Keeling C.I."/>
            <person name="Yuen M.M."/>
            <person name="Liao N.Y."/>
            <person name="Docking T.R."/>
            <person name="Chan S.K."/>
            <person name="Taylor G.A."/>
            <person name="Palmquist D.L."/>
            <person name="Jackman S.D."/>
            <person name="Nguyen A."/>
            <person name="Li M."/>
            <person name="Henderson H."/>
            <person name="Janes J.K."/>
            <person name="Zhao Y."/>
            <person name="Pandoh P."/>
            <person name="Moore R."/>
            <person name="Sperling F.A."/>
            <person name="Huber D.P."/>
            <person name="Birol I."/>
            <person name="Jones S.J."/>
            <person name="Bohlmann J."/>
        </authorList>
    </citation>
    <scope>NUCLEOTIDE SEQUENCE</scope>
</reference>
<dbReference type="Proteomes" id="UP000019118">
    <property type="component" value="Unassembled WGS sequence"/>
</dbReference>
<proteinExistence type="predicted"/>
<protein>
    <submittedName>
        <fullName evidence="2">Uncharacterized protein</fullName>
    </submittedName>
</protein>
<organism evidence="2 3">
    <name type="scientific">Dendroctonus ponderosae</name>
    <name type="common">Mountain pine beetle</name>
    <dbReference type="NCBI Taxonomy" id="77166"/>
    <lineage>
        <taxon>Eukaryota</taxon>
        <taxon>Metazoa</taxon>
        <taxon>Ecdysozoa</taxon>
        <taxon>Arthropoda</taxon>
        <taxon>Hexapoda</taxon>
        <taxon>Insecta</taxon>
        <taxon>Pterygota</taxon>
        <taxon>Neoptera</taxon>
        <taxon>Endopterygota</taxon>
        <taxon>Coleoptera</taxon>
        <taxon>Polyphaga</taxon>
        <taxon>Cucujiformia</taxon>
        <taxon>Curculionidae</taxon>
        <taxon>Scolytinae</taxon>
        <taxon>Dendroctonus</taxon>
    </lineage>
</organism>
<reference evidence="2" key="2">
    <citation type="submission" date="2024-08" db="UniProtKB">
        <authorList>
            <consortium name="EnsemblMetazoa"/>
        </authorList>
    </citation>
    <scope>IDENTIFICATION</scope>
</reference>
<evidence type="ECO:0000313" key="3">
    <source>
        <dbReference type="Proteomes" id="UP000019118"/>
    </source>
</evidence>
<feature type="compositionally biased region" description="Polar residues" evidence="1">
    <location>
        <begin position="43"/>
        <end position="64"/>
    </location>
</feature>
<keyword evidence="3" id="KW-1185">Reference proteome</keyword>
<dbReference type="GeneID" id="109538855"/>
<feature type="region of interest" description="Disordered" evidence="1">
    <location>
        <begin position="1"/>
        <end position="95"/>
    </location>
</feature>
<feature type="compositionally biased region" description="Low complexity" evidence="1">
    <location>
        <begin position="65"/>
        <end position="83"/>
    </location>
</feature>
<accession>A0AAR5PLB3</accession>
<sequence length="273" mass="29795">MLSYMLPVEEKPPPGPKSHLQLSFGHQNHNGHHPNTNGNPGTQILSNGKTATSISKETSVSSFVSDTTATASHSSMTPTSTSTDKGKPKLNINGGKHQSLKRVSFGSSKGSMVETLIFESPLQEEPEPSPIPENGTSLTNGCDKEDEREKVRVTFFQQSKPQEVDLPDDPPFCEHEFVMSSPVLKNDTNHIVYNRTESTESGWDNPFRPGGDLSREADQIVELIKGGKPITPTPGSQAPPLPSGDDSLDLNHTVDGLDGVSPKKFWRNTFWKH</sequence>
<name>A0AAR5PLB3_DENPD</name>
<evidence type="ECO:0000313" key="2">
    <source>
        <dbReference type="EnsemblMetazoa" id="XP_019761820.1"/>
    </source>
</evidence>
<feature type="region of interest" description="Disordered" evidence="1">
    <location>
        <begin position="121"/>
        <end position="143"/>
    </location>
</feature>
<dbReference type="EnsemblMetazoa" id="XM_019906261.1">
    <property type="protein sequence ID" value="XP_019761820.1"/>
    <property type="gene ID" value="LOC109538855"/>
</dbReference>
<evidence type="ECO:0000256" key="1">
    <source>
        <dbReference type="SAM" id="MobiDB-lite"/>
    </source>
</evidence>